<dbReference type="GeneID" id="19957035"/>
<feature type="compositionally biased region" description="Low complexity" evidence="7">
    <location>
        <begin position="151"/>
        <end position="160"/>
    </location>
</feature>
<keyword evidence="3 6" id="KW-0964">Secreted</keyword>
<name>T0PKE9_SAPDV</name>
<comment type="function">
    <text evidence="6">Induces local and distal defense responses (incompatible hypersensitive reaction) in plants from the solanaceae and cruciferae families. Elicits leaf necrosis and causes the accumulation of pathogenesis-related proteins. Might interact with the lipidic molecules of the plasma membrane.</text>
</comment>
<evidence type="ECO:0000313" key="10">
    <source>
        <dbReference type="Proteomes" id="UP000030762"/>
    </source>
</evidence>
<keyword evidence="10" id="KW-1185">Reference proteome</keyword>
<dbReference type="RefSeq" id="XP_008620734.1">
    <property type="nucleotide sequence ID" value="XM_008622512.1"/>
</dbReference>
<accession>T0PKE9</accession>
<reference evidence="9 10" key="1">
    <citation type="submission" date="2012-04" db="EMBL/GenBank/DDBJ databases">
        <title>The Genome Sequence of Saprolegnia declina VS20.</title>
        <authorList>
            <consortium name="The Broad Institute Genome Sequencing Platform"/>
            <person name="Russ C."/>
            <person name="Nusbaum C."/>
            <person name="Tyler B."/>
            <person name="van West P."/>
            <person name="Dieguez-Uribeondo J."/>
            <person name="de Bruijn I."/>
            <person name="Tripathy S."/>
            <person name="Jiang R."/>
            <person name="Young S.K."/>
            <person name="Zeng Q."/>
            <person name="Gargeya S."/>
            <person name="Fitzgerald M."/>
            <person name="Haas B."/>
            <person name="Abouelleil A."/>
            <person name="Alvarado L."/>
            <person name="Arachchi H.M."/>
            <person name="Berlin A."/>
            <person name="Chapman S.B."/>
            <person name="Goldberg J."/>
            <person name="Griggs A."/>
            <person name="Gujja S."/>
            <person name="Hansen M."/>
            <person name="Howarth C."/>
            <person name="Imamovic A."/>
            <person name="Larimer J."/>
            <person name="McCowen C."/>
            <person name="Montmayeur A."/>
            <person name="Murphy C."/>
            <person name="Neiman D."/>
            <person name="Pearson M."/>
            <person name="Priest M."/>
            <person name="Roberts A."/>
            <person name="Saif S."/>
            <person name="Shea T."/>
            <person name="Sisk P."/>
            <person name="Sykes S."/>
            <person name="Wortman J."/>
            <person name="Nusbaum C."/>
            <person name="Birren B."/>
        </authorList>
    </citation>
    <scope>NUCLEOTIDE SEQUENCE [LARGE SCALE GENOMIC DNA]</scope>
    <source>
        <strain evidence="9 10">VS20</strain>
    </source>
</reference>
<evidence type="ECO:0000256" key="3">
    <source>
        <dbReference type="ARBA" id="ARBA00022525"/>
    </source>
</evidence>
<proteinExistence type="inferred from homology"/>
<dbReference type="OrthoDB" id="79825at2759"/>
<evidence type="ECO:0000256" key="2">
    <source>
        <dbReference type="ARBA" id="ARBA00009544"/>
    </source>
</evidence>
<dbReference type="InParanoid" id="T0PKE9"/>
<dbReference type="Gene3D" id="1.10.239.10">
    <property type="entry name" value="Elicitin domain"/>
    <property type="match status" value="1"/>
</dbReference>
<evidence type="ECO:0000256" key="4">
    <source>
        <dbReference type="ARBA" id="ARBA00022978"/>
    </source>
</evidence>
<gene>
    <name evidence="9" type="ORF">SDRG_16308</name>
</gene>
<dbReference type="EMBL" id="JH767253">
    <property type="protein sequence ID" value="EQC25859.1"/>
    <property type="molecule type" value="Genomic_DNA"/>
</dbReference>
<evidence type="ECO:0000256" key="8">
    <source>
        <dbReference type="SAM" id="SignalP"/>
    </source>
</evidence>
<protein>
    <recommendedName>
        <fullName evidence="6">Elicitin</fullName>
    </recommendedName>
</protein>
<feature type="signal peptide" evidence="8">
    <location>
        <begin position="1"/>
        <end position="16"/>
    </location>
</feature>
<dbReference type="InterPro" id="IPR002200">
    <property type="entry name" value="Elicitin"/>
</dbReference>
<organism evidence="9 10">
    <name type="scientific">Saprolegnia diclina (strain VS20)</name>
    <dbReference type="NCBI Taxonomy" id="1156394"/>
    <lineage>
        <taxon>Eukaryota</taxon>
        <taxon>Sar</taxon>
        <taxon>Stramenopiles</taxon>
        <taxon>Oomycota</taxon>
        <taxon>Saprolegniomycetes</taxon>
        <taxon>Saprolegniales</taxon>
        <taxon>Saprolegniaceae</taxon>
        <taxon>Saprolegnia</taxon>
    </lineage>
</organism>
<comment type="subcellular location">
    <subcellularLocation>
        <location evidence="1 6">Secreted</location>
    </subcellularLocation>
</comment>
<keyword evidence="4 6" id="KW-0928">Hypersensitive response elicitation</keyword>
<keyword evidence="5 6" id="KW-1015">Disulfide bond</keyword>
<dbReference type="Pfam" id="PF00964">
    <property type="entry name" value="Elicitin"/>
    <property type="match status" value="1"/>
</dbReference>
<dbReference type="eggNOG" id="ENOG502SQMQ">
    <property type="taxonomic scope" value="Eukaryota"/>
</dbReference>
<feature type="compositionally biased region" description="Polar residues" evidence="7">
    <location>
        <begin position="127"/>
        <end position="150"/>
    </location>
</feature>
<evidence type="ECO:0000256" key="7">
    <source>
        <dbReference type="SAM" id="MobiDB-lite"/>
    </source>
</evidence>
<dbReference type="GO" id="GO:0052040">
    <property type="term" value="P:symbiont-mediated perturbation of host programmed cell death"/>
    <property type="evidence" value="ECO:0007669"/>
    <property type="project" value="UniProtKB-UniRule"/>
</dbReference>
<keyword evidence="8" id="KW-0732">Signal</keyword>
<dbReference type="Proteomes" id="UP000030762">
    <property type="component" value="Unassembled WGS sequence"/>
</dbReference>
<dbReference type="OMA" id="TNCQELY"/>
<feature type="chain" id="PRO_5004582410" description="Elicitin" evidence="8">
    <location>
        <begin position="17"/>
        <end position="180"/>
    </location>
</feature>
<feature type="region of interest" description="Disordered" evidence="7">
    <location>
        <begin position="127"/>
        <end position="160"/>
    </location>
</feature>
<dbReference type="SUPFAM" id="SSF48647">
    <property type="entry name" value="Fungal elicitin"/>
    <property type="match status" value="1"/>
</dbReference>
<evidence type="ECO:0000256" key="1">
    <source>
        <dbReference type="ARBA" id="ARBA00004613"/>
    </source>
</evidence>
<dbReference type="VEuPathDB" id="FungiDB:SDRG_16308"/>
<dbReference type="InterPro" id="IPR036470">
    <property type="entry name" value="Elicitin_sf"/>
</dbReference>
<dbReference type="GO" id="GO:0005576">
    <property type="term" value="C:extracellular region"/>
    <property type="evidence" value="ECO:0007669"/>
    <property type="project" value="UniProtKB-SubCell"/>
</dbReference>
<sequence>MKTSALVLAMAGAAAAASAPCDPAALTTKLLPVAGTPAFAACGKDASFDLQTVITGAMPTDAQVKMILASTNCQELYKSLQTSIGAFTPVCSIGGVETTAVSALEMSKGFELMLKAFASLAGATPTKATNGTANSNSTIKATTVPTAGSQATATSTPKPTSAASSVVLTMTAVVVAAALH</sequence>
<comment type="similarity">
    <text evidence="2 6">Belongs to the elicitin family.</text>
</comment>
<evidence type="ECO:0000256" key="6">
    <source>
        <dbReference type="RuleBase" id="RU368111"/>
    </source>
</evidence>
<evidence type="ECO:0000313" key="9">
    <source>
        <dbReference type="EMBL" id="EQC25859.1"/>
    </source>
</evidence>
<evidence type="ECO:0000256" key="5">
    <source>
        <dbReference type="ARBA" id="ARBA00023157"/>
    </source>
</evidence>
<dbReference type="AlphaFoldDB" id="T0PKE9"/>